<accession>A0A841DN00</accession>
<dbReference type="RefSeq" id="WP_272956405.1">
    <property type="nucleotide sequence ID" value="NZ_BAAAVN010000004.1"/>
</dbReference>
<sequence>MPLLSLSTATRRGRTDGIDELTSWMPVHTAGWIEARPSPALP</sequence>
<evidence type="ECO:0000313" key="1">
    <source>
        <dbReference type="EMBL" id="MBB5978146.1"/>
    </source>
</evidence>
<comment type="caution">
    <text evidence="1">The sequence shown here is derived from an EMBL/GenBank/DDBJ whole genome shotgun (WGS) entry which is preliminary data.</text>
</comment>
<proteinExistence type="predicted"/>
<reference evidence="1 2" key="1">
    <citation type="submission" date="2020-08" db="EMBL/GenBank/DDBJ databases">
        <title>Sequencing the genomes of 1000 actinobacteria strains.</title>
        <authorList>
            <person name="Klenk H.-P."/>
        </authorList>
    </citation>
    <scope>NUCLEOTIDE SEQUENCE [LARGE SCALE GENOMIC DNA]</scope>
    <source>
        <strain evidence="1 2">DSM 17294</strain>
    </source>
</reference>
<keyword evidence="2" id="KW-1185">Reference proteome</keyword>
<dbReference type="AlphaFoldDB" id="A0A841DN00"/>
<dbReference type="Proteomes" id="UP000558997">
    <property type="component" value="Unassembled WGS sequence"/>
</dbReference>
<organism evidence="1 2">
    <name type="scientific">Kribbella solani</name>
    <dbReference type="NCBI Taxonomy" id="236067"/>
    <lineage>
        <taxon>Bacteria</taxon>
        <taxon>Bacillati</taxon>
        <taxon>Actinomycetota</taxon>
        <taxon>Actinomycetes</taxon>
        <taxon>Propionibacteriales</taxon>
        <taxon>Kribbellaceae</taxon>
        <taxon>Kribbella</taxon>
    </lineage>
</organism>
<gene>
    <name evidence="1" type="ORF">HDA44_001487</name>
</gene>
<evidence type="ECO:0000313" key="2">
    <source>
        <dbReference type="Proteomes" id="UP000558997"/>
    </source>
</evidence>
<dbReference type="EMBL" id="JACHNF010000001">
    <property type="protein sequence ID" value="MBB5978146.1"/>
    <property type="molecule type" value="Genomic_DNA"/>
</dbReference>
<protein>
    <submittedName>
        <fullName evidence="1">Uncharacterized protein</fullName>
    </submittedName>
</protein>
<name>A0A841DN00_9ACTN</name>